<feature type="region of interest" description="Disordered" evidence="1">
    <location>
        <begin position="390"/>
        <end position="559"/>
    </location>
</feature>
<dbReference type="PANTHER" id="PTHR15615">
    <property type="match status" value="1"/>
</dbReference>
<evidence type="ECO:0000313" key="2">
    <source>
        <dbReference type="EMBL" id="KAJ9659270.1"/>
    </source>
</evidence>
<feature type="compositionally biased region" description="Polar residues" evidence="1">
    <location>
        <begin position="544"/>
        <end position="559"/>
    </location>
</feature>
<feature type="compositionally biased region" description="Low complexity" evidence="1">
    <location>
        <begin position="355"/>
        <end position="366"/>
    </location>
</feature>
<feature type="region of interest" description="Disordered" evidence="1">
    <location>
        <begin position="333"/>
        <end position="375"/>
    </location>
</feature>
<organism evidence="2 3">
    <name type="scientific">Coniosporium apollinis</name>
    <dbReference type="NCBI Taxonomy" id="61459"/>
    <lineage>
        <taxon>Eukaryota</taxon>
        <taxon>Fungi</taxon>
        <taxon>Dikarya</taxon>
        <taxon>Ascomycota</taxon>
        <taxon>Pezizomycotina</taxon>
        <taxon>Dothideomycetes</taxon>
        <taxon>Dothideomycetes incertae sedis</taxon>
        <taxon>Coniosporium</taxon>
    </lineage>
</organism>
<dbReference type="Pfam" id="PF08613">
    <property type="entry name" value="Cyclin"/>
    <property type="match status" value="1"/>
</dbReference>
<accession>A0ABQ9NQU4</accession>
<dbReference type="InterPro" id="IPR036915">
    <property type="entry name" value="Cyclin-like_sf"/>
</dbReference>
<proteinExistence type="predicted"/>
<reference evidence="2" key="1">
    <citation type="submission" date="2022-10" db="EMBL/GenBank/DDBJ databases">
        <title>Culturing micro-colonial fungi from biological soil crusts in the Mojave desert and describing Neophaeococcomyces mojavensis, and introducing the new genera and species Taxawa tesnikishii.</title>
        <authorList>
            <person name="Kurbessoian T."/>
            <person name="Stajich J.E."/>
        </authorList>
    </citation>
    <scope>NUCLEOTIDE SEQUENCE</scope>
    <source>
        <strain evidence="2">TK_1</strain>
    </source>
</reference>
<protein>
    <recommendedName>
        <fullName evidence="4">Cyclin N-terminal domain-containing protein</fullName>
    </recommendedName>
</protein>
<comment type="caution">
    <text evidence="2">The sequence shown here is derived from an EMBL/GenBank/DDBJ whole genome shotgun (WGS) entry which is preliminary data.</text>
</comment>
<feature type="compositionally biased region" description="Pro residues" evidence="1">
    <location>
        <begin position="484"/>
        <end position="494"/>
    </location>
</feature>
<evidence type="ECO:0008006" key="4">
    <source>
        <dbReference type="Google" id="ProtNLM"/>
    </source>
</evidence>
<dbReference type="CDD" id="cd20557">
    <property type="entry name" value="CYCLIN_ScPCL1-like"/>
    <property type="match status" value="1"/>
</dbReference>
<feature type="compositionally biased region" description="Low complexity" evidence="1">
    <location>
        <begin position="532"/>
        <end position="543"/>
    </location>
</feature>
<feature type="compositionally biased region" description="Basic and acidic residues" evidence="1">
    <location>
        <begin position="398"/>
        <end position="422"/>
    </location>
</feature>
<name>A0ABQ9NQU4_9PEZI</name>
<dbReference type="SUPFAM" id="SSF47954">
    <property type="entry name" value="Cyclin-like"/>
    <property type="match status" value="1"/>
</dbReference>
<feature type="compositionally biased region" description="Pro residues" evidence="1">
    <location>
        <begin position="339"/>
        <end position="354"/>
    </location>
</feature>
<dbReference type="PANTHER" id="PTHR15615:SF118">
    <property type="entry name" value="CYCLIN, HYPOTHETICAL (EUROFUNG)"/>
    <property type="match status" value="1"/>
</dbReference>
<keyword evidence="3" id="KW-1185">Reference proteome</keyword>
<dbReference type="InterPro" id="IPR013922">
    <property type="entry name" value="Cyclin_PHO80-like"/>
</dbReference>
<evidence type="ECO:0000313" key="3">
    <source>
        <dbReference type="Proteomes" id="UP001172684"/>
    </source>
</evidence>
<gene>
    <name evidence="2" type="ORF">H2201_007420</name>
</gene>
<dbReference type="EMBL" id="JAPDRL010000077">
    <property type="protein sequence ID" value="KAJ9659270.1"/>
    <property type="molecule type" value="Genomic_DNA"/>
</dbReference>
<sequence length="646" mass="70393">MPHAVASRSSLNSFHPGFCKFEPLLPPLSSIHSSASGNLFGTQQQSIFNYPRPLTPPGRMSAPHGGLDVTQYTGHGSQRGGEMLSGQRRQDHAGNSLAYSNNRNGNYQAAGRYGGQTYGAPACPKTQLQPIQSAEPVSRRKTATGAVAPSLQIPSSIHTPQGSMPQLAAEITCLFWFENSTTLQQALGHRSPHLPVSPLAADAIPSTGFRKWVTTILATTQVAQNVILLALLFIYRLKQINPAVKGKPGSEYRLLTVALMLGNKFLDDNTYTNKTWAEVSGISVQEVHVMEVEFLSNMKYNLFTSEADWKQWHVTLGKFGTFFEKASRASLELTRRPTGLPPPTVQMPMLPSPPASNHASPPFSSNYSPHHAAHSQPPIILPQVTSATVSPLGPLPEFEPRTSRKRSYDEQAAEHPYKRHASDYSQHYAVNGSGATSNDFHHRPSGVESAHRPEVPVTHASSLPRLALPNLLIPTSQSAHGPPMQLPPQLPPPGGRAMSLVYPPSQQWSQGPSIPSSTTPTHPMGEVSRQLSPYPAGSAGSSPVNNSQPPTSSGNQTHLSPSYFLQQRSSPYRPVRGVTTLLVPPPPASMQDPSRHIGFDQMQYQPLGRPNNERRAGPLPYMNHEAWPQTNQFNQWPILPPPNPSR</sequence>
<dbReference type="Gene3D" id="1.10.472.10">
    <property type="entry name" value="Cyclin-like"/>
    <property type="match status" value="1"/>
</dbReference>
<evidence type="ECO:0000256" key="1">
    <source>
        <dbReference type="SAM" id="MobiDB-lite"/>
    </source>
</evidence>
<feature type="compositionally biased region" description="Low complexity" evidence="1">
    <location>
        <begin position="512"/>
        <end position="521"/>
    </location>
</feature>
<dbReference type="Proteomes" id="UP001172684">
    <property type="component" value="Unassembled WGS sequence"/>
</dbReference>